<comment type="caution">
    <text evidence="2">The sequence shown here is derived from an EMBL/GenBank/DDBJ whole genome shotgun (WGS) entry which is preliminary data.</text>
</comment>
<dbReference type="AlphaFoldDB" id="A0A4Z0ZV83"/>
<reference evidence="2" key="1">
    <citation type="journal article" date="2019" name="PLoS Negl. Trop. Dis.">
        <title>Revisiting the worldwide diversity of Leptospira species in the environment.</title>
        <authorList>
            <person name="Vincent A.T."/>
            <person name="Schiettekatte O."/>
            <person name="Bourhy P."/>
            <person name="Veyrier F.J."/>
            <person name="Picardeau M."/>
        </authorList>
    </citation>
    <scope>NUCLEOTIDE SEQUENCE [LARGE SCALE GENOMIC DNA]</scope>
    <source>
        <strain evidence="2">201702451</strain>
    </source>
</reference>
<gene>
    <name evidence="2" type="ORF">EHQ62_06460</name>
</gene>
<evidence type="ECO:0000259" key="1">
    <source>
        <dbReference type="Pfam" id="PF01048"/>
    </source>
</evidence>
<accession>A0A4Z0ZV83</accession>
<dbReference type="SUPFAM" id="SSF53167">
    <property type="entry name" value="Purine and uridine phosphorylases"/>
    <property type="match status" value="1"/>
</dbReference>
<dbReference type="Gene3D" id="3.40.50.1580">
    <property type="entry name" value="Nucleoside phosphorylase domain"/>
    <property type="match status" value="1"/>
</dbReference>
<evidence type="ECO:0000313" key="3">
    <source>
        <dbReference type="Proteomes" id="UP000297567"/>
    </source>
</evidence>
<evidence type="ECO:0000313" key="2">
    <source>
        <dbReference type="EMBL" id="TGL72450.1"/>
    </source>
</evidence>
<dbReference type="GO" id="GO:0009116">
    <property type="term" value="P:nucleoside metabolic process"/>
    <property type="evidence" value="ECO:0007669"/>
    <property type="project" value="InterPro"/>
</dbReference>
<dbReference type="InterPro" id="IPR000845">
    <property type="entry name" value="Nucleoside_phosphorylase_d"/>
</dbReference>
<dbReference type="RefSeq" id="WP_135641365.1">
    <property type="nucleotide sequence ID" value="NZ_RQGH01000011.1"/>
</dbReference>
<dbReference type="Pfam" id="PF01048">
    <property type="entry name" value="PNP_UDP_1"/>
    <property type="match status" value="1"/>
</dbReference>
<dbReference type="Proteomes" id="UP000297567">
    <property type="component" value="Unassembled WGS sequence"/>
</dbReference>
<name>A0A4Z0ZV83_9LEPT</name>
<organism evidence="2 3">
    <name type="scientific">Leptospira jelokensis</name>
    <dbReference type="NCBI Taxonomy" id="2484931"/>
    <lineage>
        <taxon>Bacteria</taxon>
        <taxon>Pseudomonadati</taxon>
        <taxon>Spirochaetota</taxon>
        <taxon>Spirochaetia</taxon>
        <taxon>Leptospirales</taxon>
        <taxon>Leptospiraceae</taxon>
        <taxon>Leptospira</taxon>
    </lineage>
</organism>
<dbReference type="InterPro" id="IPR035994">
    <property type="entry name" value="Nucleoside_phosphorylase_sf"/>
</dbReference>
<dbReference type="GO" id="GO:0003824">
    <property type="term" value="F:catalytic activity"/>
    <property type="evidence" value="ECO:0007669"/>
    <property type="project" value="InterPro"/>
</dbReference>
<protein>
    <submittedName>
        <fullName evidence="2">Phosphorylase</fullName>
    </submittedName>
</protein>
<feature type="domain" description="Nucleoside phosphorylase" evidence="1">
    <location>
        <begin position="35"/>
        <end position="189"/>
    </location>
</feature>
<sequence>MFKFNHKQTLITSAFEGEIDLLRKQSKFPHLEPMGIGNLEQAIQVSSYLLQNPDVEQIVFLGSCGVYPWSSYPMGAIVSPKEVHSKEISDLFGLGKQLPTNPPFHSLKSDPSFSETICNAPTTITLQEIDAEKKKMWEHFQVENLEMFGLTKVAERFQIPVTAYLVITNVVGPNGSAQWQTNWREASNQLQESFLKHQT</sequence>
<dbReference type="EMBL" id="RQGH01000011">
    <property type="protein sequence ID" value="TGL72450.1"/>
    <property type="molecule type" value="Genomic_DNA"/>
</dbReference>
<keyword evidence="3" id="KW-1185">Reference proteome</keyword>
<proteinExistence type="predicted"/>